<dbReference type="VEuPathDB" id="TriTrypDB:TCSYLVIO_006455"/>
<feature type="region of interest" description="Disordered" evidence="1">
    <location>
        <begin position="174"/>
        <end position="194"/>
    </location>
</feature>
<dbReference type="OrthoDB" id="252245at2759"/>
<dbReference type="EMBL" id="PRFC01000061">
    <property type="protein sequence ID" value="PWV11268.1"/>
    <property type="molecule type" value="Genomic_DNA"/>
</dbReference>
<dbReference type="VEuPathDB" id="TriTrypDB:TcBrA4_0060340"/>
<gene>
    <name evidence="2" type="ORF">C3747_61g82</name>
</gene>
<dbReference type="VEuPathDB" id="TriTrypDB:BCY84_12835"/>
<sequence length="194" mass="21239">MQLVLGHCGVSRNEACDAKSEKASDLSQPTDTWSTGIVALAESINRARQLKPEARRSAVRGDWEPTRTDPTLTRGEEAALARLRSGVSHTIRMAATTTAARHPTHMLLVRLGCRTADTQRTLHGSAASSRWTHPATIRRPADCPVCGRHCSYRTGVVAHMVDAQGMTRPQELREFNFPDESEPPEIPPEPTPAT</sequence>
<dbReference type="Proteomes" id="UP000246078">
    <property type="component" value="Unassembled WGS sequence"/>
</dbReference>
<dbReference type="VEuPathDB" id="TriTrypDB:TcCLB.510481.30"/>
<dbReference type="VEuPathDB" id="TriTrypDB:C4B63_97g12"/>
<reference evidence="2 3" key="1">
    <citation type="journal article" date="2018" name="Microb. Genom.">
        <title>Expanding an expanded genome: long-read sequencing of Trypanosoma cruzi.</title>
        <authorList>
            <person name="Berna L."/>
            <person name="Rodriguez M."/>
            <person name="Chiribao M.L."/>
            <person name="Parodi-Talice A."/>
            <person name="Pita S."/>
            <person name="Rijo G."/>
            <person name="Alvarez-Valin F."/>
            <person name="Robello C."/>
        </authorList>
    </citation>
    <scope>NUCLEOTIDE SEQUENCE [LARGE SCALE GENOMIC DNA]</scope>
    <source>
        <strain evidence="2 3">TCC</strain>
    </source>
</reference>
<dbReference type="VEuPathDB" id="TriTrypDB:Tc_MARK_5187"/>
<dbReference type="VEuPathDB" id="TriTrypDB:ECC02_002128"/>
<dbReference type="VEuPathDB" id="TriTrypDB:TcG_09576"/>
<protein>
    <submittedName>
        <fullName evidence="2">Uncharacterized protein</fullName>
    </submittedName>
</protein>
<dbReference type="VEuPathDB" id="TriTrypDB:TCDM_05700"/>
<evidence type="ECO:0000313" key="3">
    <source>
        <dbReference type="Proteomes" id="UP000246078"/>
    </source>
</evidence>
<dbReference type="AlphaFoldDB" id="A0A2V2WRM2"/>
<name>A0A2V2WRM2_TRYCR</name>
<accession>A0A2V2WRM2</accession>
<dbReference type="VEuPathDB" id="TriTrypDB:C3747_61g82"/>
<evidence type="ECO:0000256" key="1">
    <source>
        <dbReference type="SAM" id="MobiDB-lite"/>
    </source>
</evidence>
<feature type="compositionally biased region" description="Pro residues" evidence="1">
    <location>
        <begin position="184"/>
        <end position="194"/>
    </location>
</feature>
<dbReference type="VEuPathDB" id="TriTrypDB:TcCL_NonESM10713"/>
<evidence type="ECO:0000313" key="2">
    <source>
        <dbReference type="EMBL" id="PWV11268.1"/>
    </source>
</evidence>
<comment type="caution">
    <text evidence="2">The sequence shown here is derived from an EMBL/GenBank/DDBJ whole genome shotgun (WGS) entry which is preliminary data.</text>
</comment>
<organism evidence="2 3">
    <name type="scientific">Trypanosoma cruzi</name>
    <dbReference type="NCBI Taxonomy" id="5693"/>
    <lineage>
        <taxon>Eukaryota</taxon>
        <taxon>Discoba</taxon>
        <taxon>Euglenozoa</taxon>
        <taxon>Kinetoplastea</taxon>
        <taxon>Metakinetoplastina</taxon>
        <taxon>Trypanosomatida</taxon>
        <taxon>Trypanosomatidae</taxon>
        <taxon>Trypanosoma</taxon>
        <taxon>Schizotrypanum</taxon>
    </lineage>
</organism>
<proteinExistence type="predicted"/>